<keyword evidence="3" id="KW-1185">Reference proteome</keyword>
<evidence type="ECO:0000313" key="2">
    <source>
        <dbReference type="EMBL" id="KAJ8878115.1"/>
    </source>
</evidence>
<proteinExistence type="predicted"/>
<reference evidence="2 3" key="1">
    <citation type="submission" date="2023-02" db="EMBL/GenBank/DDBJ databases">
        <title>LHISI_Scaffold_Assembly.</title>
        <authorList>
            <person name="Stuart O.P."/>
            <person name="Cleave R."/>
            <person name="Magrath M.J.L."/>
            <person name="Mikheyev A.S."/>
        </authorList>
    </citation>
    <scope>NUCLEOTIDE SEQUENCE [LARGE SCALE GENOMIC DNA]</scope>
    <source>
        <strain evidence="2">Daus_M_001</strain>
        <tissue evidence="2">Leg muscle</tissue>
    </source>
</reference>
<evidence type="ECO:0000313" key="3">
    <source>
        <dbReference type="Proteomes" id="UP001159363"/>
    </source>
</evidence>
<accession>A0ABQ9H1D2</accession>
<dbReference type="Proteomes" id="UP001159363">
    <property type="component" value="Chromosome 7"/>
</dbReference>
<name>A0ABQ9H1D2_9NEOP</name>
<organism evidence="2 3">
    <name type="scientific">Dryococelus australis</name>
    <dbReference type="NCBI Taxonomy" id="614101"/>
    <lineage>
        <taxon>Eukaryota</taxon>
        <taxon>Metazoa</taxon>
        <taxon>Ecdysozoa</taxon>
        <taxon>Arthropoda</taxon>
        <taxon>Hexapoda</taxon>
        <taxon>Insecta</taxon>
        <taxon>Pterygota</taxon>
        <taxon>Neoptera</taxon>
        <taxon>Polyneoptera</taxon>
        <taxon>Phasmatodea</taxon>
        <taxon>Verophasmatodea</taxon>
        <taxon>Anareolatae</taxon>
        <taxon>Phasmatidae</taxon>
        <taxon>Eurycanthinae</taxon>
        <taxon>Dryococelus</taxon>
    </lineage>
</organism>
<sequence length="373" mass="41537">MQREEWREKQSRKIRTFGAEVAEQSYCLPSTKANLVPSRLLKVGIVPDDAIGRKGFLGDLPFSPLLHSGVAPFSPHFTLTCFQDLDVTSRPYLSAHSNSYRGYFSNLDDSSNCNHNVVRMAHSPPTTAKRVQSPDGSPTFRKWESCRTMTLVGGFSRESPVSPAPSSRHRSNPPPPPYALKISLLRATQISSRRLAYFEIQTLYEIPPRDDEDPSSMSFDNSKSLLEHWSLDFRGGSTSADLIMLPAGIITFTVILATVSISTGERVYPGDPGEVKLATALDHVSDSLHCFQDILQDSLHVSRKCGEDVERLTNTGWENVEREQTRNWKGKLNRHGECPLTWSTDEVFNCDTSASISHPLPKNSLSVKNSSVQ</sequence>
<feature type="region of interest" description="Disordered" evidence="1">
    <location>
        <begin position="155"/>
        <end position="176"/>
    </location>
</feature>
<comment type="caution">
    <text evidence="2">The sequence shown here is derived from an EMBL/GenBank/DDBJ whole genome shotgun (WGS) entry which is preliminary data.</text>
</comment>
<protein>
    <submittedName>
        <fullName evidence="2">Uncharacterized protein</fullName>
    </submittedName>
</protein>
<gene>
    <name evidence="2" type="ORF">PR048_022582</name>
</gene>
<dbReference type="EMBL" id="JARBHB010000008">
    <property type="protein sequence ID" value="KAJ8878115.1"/>
    <property type="molecule type" value="Genomic_DNA"/>
</dbReference>
<evidence type="ECO:0000256" key="1">
    <source>
        <dbReference type="SAM" id="MobiDB-lite"/>
    </source>
</evidence>